<accession>A0A916WP46</accession>
<proteinExistence type="predicted"/>
<dbReference type="RefSeq" id="WP_188835680.1">
    <property type="nucleotide sequence ID" value="NZ_BMHI01000001.1"/>
</dbReference>
<dbReference type="CDD" id="cd04488">
    <property type="entry name" value="RecG_wedge_OBF"/>
    <property type="match status" value="1"/>
</dbReference>
<dbReference type="InterPro" id="IPR012340">
    <property type="entry name" value="NA-bd_OB-fold"/>
</dbReference>
<evidence type="ECO:0000313" key="1">
    <source>
        <dbReference type="EMBL" id="GGB21060.1"/>
    </source>
</evidence>
<protein>
    <recommendedName>
        <fullName evidence="3">DNA-binding protein</fullName>
    </recommendedName>
</protein>
<reference evidence="1" key="1">
    <citation type="journal article" date="2014" name="Int. J. Syst. Evol. Microbiol.">
        <title>Complete genome sequence of Corynebacterium casei LMG S-19264T (=DSM 44701T), isolated from a smear-ripened cheese.</title>
        <authorList>
            <consortium name="US DOE Joint Genome Institute (JGI-PGF)"/>
            <person name="Walter F."/>
            <person name="Albersmeier A."/>
            <person name="Kalinowski J."/>
            <person name="Ruckert C."/>
        </authorList>
    </citation>
    <scope>NUCLEOTIDE SEQUENCE</scope>
    <source>
        <strain evidence="1">CGMCC 1.15085</strain>
    </source>
</reference>
<evidence type="ECO:0000313" key="2">
    <source>
        <dbReference type="Proteomes" id="UP000636793"/>
    </source>
</evidence>
<dbReference type="Gene3D" id="2.40.50.140">
    <property type="entry name" value="Nucleic acid-binding proteins"/>
    <property type="match status" value="1"/>
</dbReference>
<sequence>MSWKTSLGKVTDRLTKSDDVLESDDLQATTRKLGATPICDAADRSIACCCGTVRSVSLRPRADSVPAMVADLDDGSRTMNLVWLGRRKIAGIEPGTYLKVTGRVAYIKGVPTIFNPSYEIKNGVH</sequence>
<comment type="caution">
    <text evidence="1">The sequence shown here is derived from an EMBL/GenBank/DDBJ whole genome shotgun (WGS) entry which is preliminary data.</text>
</comment>
<gene>
    <name evidence="1" type="ORF">GCM10011492_08740</name>
</gene>
<dbReference type="Proteomes" id="UP000636793">
    <property type="component" value="Unassembled WGS sequence"/>
</dbReference>
<name>A0A916WP46_9MICO</name>
<dbReference type="AlphaFoldDB" id="A0A916WP46"/>
<reference evidence="1" key="2">
    <citation type="submission" date="2020-09" db="EMBL/GenBank/DDBJ databases">
        <authorList>
            <person name="Sun Q."/>
            <person name="Zhou Y."/>
        </authorList>
    </citation>
    <scope>NUCLEOTIDE SEQUENCE</scope>
    <source>
        <strain evidence="1">CGMCC 1.15085</strain>
    </source>
</reference>
<organism evidence="1 2">
    <name type="scientific">Flexivirga endophytica</name>
    <dbReference type="NCBI Taxonomy" id="1849103"/>
    <lineage>
        <taxon>Bacteria</taxon>
        <taxon>Bacillati</taxon>
        <taxon>Actinomycetota</taxon>
        <taxon>Actinomycetes</taxon>
        <taxon>Micrococcales</taxon>
        <taxon>Dermacoccaceae</taxon>
        <taxon>Flexivirga</taxon>
    </lineage>
</organism>
<dbReference type="EMBL" id="BMHI01000001">
    <property type="protein sequence ID" value="GGB21060.1"/>
    <property type="molecule type" value="Genomic_DNA"/>
</dbReference>
<keyword evidence="2" id="KW-1185">Reference proteome</keyword>
<evidence type="ECO:0008006" key="3">
    <source>
        <dbReference type="Google" id="ProtNLM"/>
    </source>
</evidence>